<accession>A0A239EDI9</accession>
<dbReference type="Proteomes" id="UP000198393">
    <property type="component" value="Unassembled WGS sequence"/>
</dbReference>
<keyword evidence="3" id="KW-1185">Reference proteome</keyword>
<reference evidence="2 3" key="1">
    <citation type="submission" date="2017-06" db="EMBL/GenBank/DDBJ databases">
        <authorList>
            <person name="Kim H.J."/>
            <person name="Triplett B.A."/>
        </authorList>
    </citation>
    <scope>NUCLEOTIDE SEQUENCE [LARGE SCALE GENOMIC DNA]</scope>
    <source>
        <strain evidence="2 3">DSM 19307</strain>
    </source>
</reference>
<keyword evidence="1" id="KW-0472">Membrane</keyword>
<keyword evidence="1" id="KW-0812">Transmembrane</keyword>
<feature type="transmembrane region" description="Helical" evidence="1">
    <location>
        <begin position="305"/>
        <end position="326"/>
    </location>
</feature>
<feature type="transmembrane region" description="Helical" evidence="1">
    <location>
        <begin position="115"/>
        <end position="147"/>
    </location>
</feature>
<evidence type="ECO:0000313" key="3">
    <source>
        <dbReference type="Proteomes" id="UP000198393"/>
    </source>
</evidence>
<feature type="transmembrane region" description="Helical" evidence="1">
    <location>
        <begin position="12"/>
        <end position="31"/>
    </location>
</feature>
<dbReference type="EMBL" id="FZPD01000001">
    <property type="protein sequence ID" value="SNS41984.1"/>
    <property type="molecule type" value="Genomic_DNA"/>
</dbReference>
<evidence type="ECO:0000313" key="2">
    <source>
        <dbReference type="EMBL" id="SNS41984.1"/>
    </source>
</evidence>
<feature type="transmembrane region" description="Helical" evidence="1">
    <location>
        <begin position="251"/>
        <end position="270"/>
    </location>
</feature>
<dbReference type="OrthoDB" id="981402at2"/>
<name>A0A239EDI9_EKHLU</name>
<organism evidence="2 3">
    <name type="scientific">Ekhidna lutea</name>
    <dbReference type="NCBI Taxonomy" id="447679"/>
    <lineage>
        <taxon>Bacteria</taxon>
        <taxon>Pseudomonadati</taxon>
        <taxon>Bacteroidota</taxon>
        <taxon>Cytophagia</taxon>
        <taxon>Cytophagales</taxon>
        <taxon>Reichenbachiellaceae</taxon>
        <taxon>Ekhidna</taxon>
    </lineage>
</organism>
<protein>
    <recommendedName>
        <fullName evidence="4">Dolichyl-phosphate-mannose-protein mannosyltransferase</fullName>
    </recommendedName>
</protein>
<evidence type="ECO:0008006" key="4">
    <source>
        <dbReference type="Google" id="ProtNLM"/>
    </source>
</evidence>
<dbReference type="AlphaFoldDB" id="A0A239EDI9"/>
<evidence type="ECO:0000256" key="1">
    <source>
        <dbReference type="SAM" id="Phobius"/>
    </source>
</evidence>
<feature type="transmembrane region" description="Helical" evidence="1">
    <location>
        <begin position="167"/>
        <end position="195"/>
    </location>
</feature>
<feature type="transmembrane region" description="Helical" evidence="1">
    <location>
        <begin position="202"/>
        <end position="222"/>
    </location>
</feature>
<sequence>MLRFFRINDPYRLVIIFVLMVIVRLVQGYFIEGQSYYELKWLLLGEWLNQGFKMYDETYDYTGPIAVFIYKYLFWIFGRTSFIHYGFSSIVIIFQAGIFNQLLLKNKAYDENGYLPAFLYMILMVSVPDFMALSPQLLSLTFILLALRNVLRRIDNQVTDELFLNSGIYIGIATMIYLPSMVFFLVFLFALILFSTAVTRRLLLYLFSFLLAFSLCGLYFYWSGGFWNFVDSYLVQNLLMNTESVLSATDIFVICVGFFLIFILSVFKTWSSARLTNFQQKIQQVIWLMFLGGIATFFLSNEKSLHELVFVIPVIAYFWTHYFILLKRRIFKFLMPLLLVFGLLTFSIYSYSNIYNELKVVHNETQESPTMILGANLSYYTGSKVLTPCFNTHLTNKALKGLDYYNSASNFYQLFLRANPEIIIDEIGIMPKITRRFPKIEETYKVVGQDMYRKINN</sequence>
<proteinExistence type="predicted"/>
<feature type="transmembrane region" description="Helical" evidence="1">
    <location>
        <begin position="333"/>
        <end position="351"/>
    </location>
</feature>
<feature type="transmembrane region" description="Helical" evidence="1">
    <location>
        <begin position="282"/>
        <end position="299"/>
    </location>
</feature>
<feature type="transmembrane region" description="Helical" evidence="1">
    <location>
        <begin position="82"/>
        <end position="103"/>
    </location>
</feature>
<gene>
    <name evidence="2" type="ORF">SAMN05421640_0064</name>
</gene>
<keyword evidence="1" id="KW-1133">Transmembrane helix</keyword>